<dbReference type="PANTHER" id="PTHR45011">
    <property type="entry name" value="DAP3-BINDING CELL DEATH ENHANCER 1"/>
    <property type="match status" value="1"/>
</dbReference>
<feature type="region of interest" description="Disordered" evidence="2">
    <location>
        <begin position="138"/>
        <end position="203"/>
    </location>
</feature>
<feature type="domain" description="Peptidoglycan binding-like" evidence="3">
    <location>
        <begin position="1313"/>
        <end position="1365"/>
    </location>
</feature>
<feature type="compositionally biased region" description="Low complexity" evidence="2">
    <location>
        <begin position="818"/>
        <end position="841"/>
    </location>
</feature>
<feature type="region of interest" description="Disordered" evidence="2">
    <location>
        <begin position="1"/>
        <end position="125"/>
    </location>
</feature>
<accession>A0ABU8TGQ0</accession>
<reference evidence="4 5" key="1">
    <citation type="submission" date="2024-02" db="EMBL/GenBank/DDBJ databases">
        <title>Roseibium algae sp. nov., isolated from marine alga (Grateloupia sp.), showing potential in myo-inositol conversion.</title>
        <authorList>
            <person name="Wang Y."/>
        </authorList>
    </citation>
    <scope>NUCLEOTIDE SEQUENCE [LARGE SCALE GENOMIC DNA]</scope>
    <source>
        <strain evidence="4 5">H3510</strain>
    </source>
</reference>
<dbReference type="SUPFAM" id="SSF47090">
    <property type="entry name" value="PGBD-like"/>
    <property type="match status" value="1"/>
</dbReference>
<feature type="compositionally biased region" description="Basic and acidic residues" evidence="2">
    <location>
        <begin position="69"/>
        <end position="121"/>
    </location>
</feature>
<sequence>MPGWKNREAGRRGRMKNVPNEERYFDDGSERVGRGERVRQRELPEHRAEHLTRTATSLGNRRTMTAGRAGEEHELEAVASELDRLLSARSAEEAPHRRPRPPEQRRRSSRDTAADNGRLDKVLGALGKLDRKVENLIARPYGDDDFDEYLDEHQDLREREEPRGRRGVEQYRDNSGHDDDYSADDYDTYDDEFEADGRGPDAYDDYDGEDDYEVESYAHAEPVGRAPTAARSRRAPNDPGLGVYKDLGRRIDSLRKPQVEAFNMVREEIGSLRDAIGGQSSVTQERAGKQNAELRRLANMVERLRVERKDDRFAKDIRKEISELKSLVGRTNVDGTLKTLEHGYAHILQRLDELSRATIDPKVLRGVTARLNEIEDAFASLPRGDHMLVLEDRIAEIAERMEKLLHRNSQAEIEPLRSELRDVRNFVEQIDVGGLVERIDDRMQFVSGRLDDLEILAREQRGLDTRMAAVEERLPDTAMLNRLQGRLEDIAGMMSDERSVPADPAQFGSMGTKLEEIVDRLDRMEQIQPAPADTGAFAALEERLSAISGKIDSIGLKSIHLASAGGSVEAGSADMTALGELQSRIADLSKQLDKPRDTVTTSDLDALRVEIGEMRNFVSAPASTEALEQRISDLAEAVGRGSGHLGEPRLEDLGSKVAALAEQLETSSHRDEDMARVTTALARIEDGLKANRDDVVSIARDAAKEAIFAHPAGRAPEYDQAIEGLQADLRRLLDAAEGTEERTLNTFTGVQSVLGSLTDRLERIEKMGLPRDEANDLASRSGLSGFRSKGRDMGRSRSPKPGHEERPAERARDRKADFIAAARRAAQAASEEAAMMETSARTSVSDGEDEGNKSSARAGWLRNVLKRNAEKKAEPEANQESAETLIDDAKEAIASPVLPGDRLTPEEPESTGGGRRRALLFAAAAVVLTIGALQVFKFVSASGDADTVPVKVATSTQEPEAPVSRNAETTAKVALQNPVPADGQGKVAPPVGTAQSLAAQEPKAEQEPKATTPSPAHNAEAVPTAEPMAAPQQNSDASQALAFAAPSGVNSSFSAEVPKVANEIAQPAPQARPVSLVADLPPEAIGPMALRSAAASGNAAAEFLVGVKYTEGGTVAADLTEAAKWYEKAAEKGLAPAQYRLASLYEKGRGVERNLDKALELYTEAAEAGNAKAMHNLAVLYAEGAGGAPDFTKAAKWFEDAANFGVEDSLFNLGILYARGLGVEKNMVASYKWFAIAADQGDRDAAKKRDDVANTMDQKTLAEARLAVETFKLKTPLAGANKVVTDPKWVSAQNLSTNASAKIGTVVDYQGMVQSAQEKLNKLGFETGTPDGEIGPRTRSAIRAFQRSLGKPETGDVDADLIEQLDSQAI</sequence>
<feature type="region of interest" description="Disordered" evidence="2">
    <location>
        <begin position="772"/>
        <end position="855"/>
    </location>
</feature>
<dbReference type="InterPro" id="IPR002477">
    <property type="entry name" value="Peptidoglycan-bd-like"/>
</dbReference>
<dbReference type="Gene3D" id="1.25.40.10">
    <property type="entry name" value="Tetratricopeptide repeat domain"/>
    <property type="match status" value="1"/>
</dbReference>
<dbReference type="EMBL" id="JBAKIA010000002">
    <property type="protein sequence ID" value="MEJ8473343.1"/>
    <property type="molecule type" value="Genomic_DNA"/>
</dbReference>
<dbReference type="SUPFAM" id="SSF81901">
    <property type="entry name" value="HCP-like"/>
    <property type="match status" value="1"/>
</dbReference>
<name>A0ABU8TGQ0_9HYPH</name>
<evidence type="ECO:0000259" key="3">
    <source>
        <dbReference type="Pfam" id="PF01471"/>
    </source>
</evidence>
<feature type="region of interest" description="Disordered" evidence="2">
    <location>
        <begin position="996"/>
        <end position="1020"/>
    </location>
</feature>
<evidence type="ECO:0000313" key="4">
    <source>
        <dbReference type="EMBL" id="MEJ8473343.1"/>
    </source>
</evidence>
<dbReference type="Pfam" id="PF01471">
    <property type="entry name" value="PG_binding_1"/>
    <property type="match status" value="1"/>
</dbReference>
<dbReference type="InterPro" id="IPR006597">
    <property type="entry name" value="Sel1-like"/>
</dbReference>
<dbReference type="InterPro" id="IPR011990">
    <property type="entry name" value="TPR-like_helical_dom_sf"/>
</dbReference>
<dbReference type="RefSeq" id="WP_340272912.1">
    <property type="nucleotide sequence ID" value="NZ_JBAKIA010000002.1"/>
</dbReference>
<proteinExistence type="predicted"/>
<keyword evidence="5" id="KW-1185">Reference proteome</keyword>
<feature type="compositionally biased region" description="Basic and acidic residues" evidence="2">
    <location>
        <begin position="1"/>
        <end position="11"/>
    </location>
</feature>
<dbReference type="SMART" id="SM00671">
    <property type="entry name" value="SEL1"/>
    <property type="match status" value="4"/>
</dbReference>
<feature type="compositionally biased region" description="Basic and acidic residues" evidence="2">
    <location>
        <begin position="19"/>
        <end position="52"/>
    </location>
</feature>
<dbReference type="Gene3D" id="1.10.101.10">
    <property type="entry name" value="PGBD-like superfamily/PGBD"/>
    <property type="match status" value="1"/>
</dbReference>
<keyword evidence="1" id="KW-0175">Coiled coil</keyword>
<dbReference type="InterPro" id="IPR052748">
    <property type="entry name" value="ISR_Activator"/>
</dbReference>
<evidence type="ECO:0000313" key="5">
    <source>
        <dbReference type="Proteomes" id="UP001385499"/>
    </source>
</evidence>
<dbReference type="Proteomes" id="UP001385499">
    <property type="component" value="Unassembled WGS sequence"/>
</dbReference>
<dbReference type="InterPro" id="IPR036365">
    <property type="entry name" value="PGBD-like_sf"/>
</dbReference>
<comment type="caution">
    <text evidence="4">The sequence shown here is derived from an EMBL/GenBank/DDBJ whole genome shotgun (WGS) entry which is preliminary data.</text>
</comment>
<feature type="coiled-coil region" evidence="1">
    <location>
        <begin position="387"/>
        <end position="414"/>
    </location>
</feature>
<gene>
    <name evidence="4" type="ORF">V6575_04535</name>
</gene>
<feature type="compositionally biased region" description="Polar residues" evidence="2">
    <location>
        <begin position="53"/>
        <end position="63"/>
    </location>
</feature>
<evidence type="ECO:0000256" key="1">
    <source>
        <dbReference type="SAM" id="Coils"/>
    </source>
</evidence>
<protein>
    <submittedName>
        <fullName evidence="4">Peptidoglycan-binding protein</fullName>
    </submittedName>
</protein>
<dbReference type="PANTHER" id="PTHR45011:SF1">
    <property type="entry name" value="DAP3-BINDING CELL DEATH ENHANCER 1"/>
    <property type="match status" value="1"/>
</dbReference>
<dbReference type="Pfam" id="PF08238">
    <property type="entry name" value="Sel1"/>
    <property type="match status" value="4"/>
</dbReference>
<feature type="compositionally biased region" description="Basic and acidic residues" evidence="2">
    <location>
        <begin position="151"/>
        <end position="180"/>
    </location>
</feature>
<dbReference type="InterPro" id="IPR036366">
    <property type="entry name" value="PGBDSf"/>
</dbReference>
<evidence type="ECO:0000256" key="2">
    <source>
        <dbReference type="SAM" id="MobiDB-lite"/>
    </source>
</evidence>
<organism evidence="4 5">
    <name type="scientific">Roseibium algae</name>
    <dbReference type="NCBI Taxonomy" id="3123038"/>
    <lineage>
        <taxon>Bacteria</taxon>
        <taxon>Pseudomonadati</taxon>
        <taxon>Pseudomonadota</taxon>
        <taxon>Alphaproteobacteria</taxon>
        <taxon>Hyphomicrobiales</taxon>
        <taxon>Stappiaceae</taxon>
        <taxon>Roseibium</taxon>
    </lineage>
</organism>
<feature type="compositionally biased region" description="Acidic residues" evidence="2">
    <location>
        <begin position="181"/>
        <end position="194"/>
    </location>
</feature>
<feature type="region of interest" description="Disordered" evidence="2">
    <location>
        <begin position="219"/>
        <end position="241"/>
    </location>
</feature>
<feature type="compositionally biased region" description="Basic and acidic residues" evidence="2">
    <location>
        <begin position="789"/>
        <end position="817"/>
    </location>
</feature>